<keyword evidence="1" id="KW-0472">Membrane</keyword>
<protein>
    <submittedName>
        <fullName evidence="2">Uncharacterized protein</fullName>
    </submittedName>
</protein>
<evidence type="ECO:0000313" key="3">
    <source>
        <dbReference type="Proteomes" id="UP001403385"/>
    </source>
</evidence>
<keyword evidence="1" id="KW-0812">Transmembrane</keyword>
<gene>
    <name evidence="2" type="ORF">AAG747_07885</name>
</gene>
<organism evidence="2 3">
    <name type="scientific">Rapidithrix thailandica</name>
    <dbReference type="NCBI Taxonomy" id="413964"/>
    <lineage>
        <taxon>Bacteria</taxon>
        <taxon>Pseudomonadati</taxon>
        <taxon>Bacteroidota</taxon>
        <taxon>Cytophagia</taxon>
        <taxon>Cytophagales</taxon>
        <taxon>Flammeovirgaceae</taxon>
        <taxon>Rapidithrix</taxon>
    </lineage>
</organism>
<dbReference type="AlphaFoldDB" id="A0AAW9S4F2"/>
<reference evidence="2 3" key="1">
    <citation type="submission" date="2024-04" db="EMBL/GenBank/DDBJ databases">
        <title>Novel genus in family Flammeovirgaceae.</title>
        <authorList>
            <person name="Nguyen T.H."/>
            <person name="Vuong T.Q."/>
            <person name="Le H."/>
            <person name="Kim S.-G."/>
        </authorList>
    </citation>
    <scope>NUCLEOTIDE SEQUENCE [LARGE SCALE GENOMIC DNA]</scope>
    <source>
        <strain evidence="2 3">JCM 23209</strain>
    </source>
</reference>
<sequence length="213" mass="23732">MAATALLAAGSAAKGVVEGIPPLVWKALLGAGVVFVGYQVVRKVQKREQEKKFDRAYGSDTTLGRAAVYASRYYSAMWENDFFGWSEDEEELFGTTRDMAQAGVSFGEVTEAYRMRYGKDLLKNIQSALSPSEFGKFRQLLAGDLSGLVLPEKVYGKGLVPVFSSDLQSVQYIQSEQPLGMKQSVVRLGDVFFVELENKQQRYFVPRDKVTIR</sequence>
<name>A0AAW9S4F2_9BACT</name>
<accession>A0AAW9S4F2</accession>
<evidence type="ECO:0000313" key="2">
    <source>
        <dbReference type="EMBL" id="MEN7547824.1"/>
    </source>
</evidence>
<evidence type="ECO:0000256" key="1">
    <source>
        <dbReference type="SAM" id="Phobius"/>
    </source>
</evidence>
<keyword evidence="3" id="KW-1185">Reference proteome</keyword>
<dbReference type="RefSeq" id="WP_346820612.1">
    <property type="nucleotide sequence ID" value="NZ_JBDKWZ010000004.1"/>
</dbReference>
<comment type="caution">
    <text evidence="2">The sequence shown here is derived from an EMBL/GenBank/DDBJ whole genome shotgun (WGS) entry which is preliminary data.</text>
</comment>
<feature type="transmembrane region" description="Helical" evidence="1">
    <location>
        <begin position="23"/>
        <end position="41"/>
    </location>
</feature>
<dbReference type="EMBL" id="JBDKWZ010000004">
    <property type="protein sequence ID" value="MEN7547824.1"/>
    <property type="molecule type" value="Genomic_DNA"/>
</dbReference>
<dbReference type="Proteomes" id="UP001403385">
    <property type="component" value="Unassembled WGS sequence"/>
</dbReference>
<keyword evidence="1" id="KW-1133">Transmembrane helix</keyword>
<proteinExistence type="predicted"/>